<evidence type="ECO:0000256" key="2">
    <source>
        <dbReference type="ARBA" id="ARBA00022942"/>
    </source>
</evidence>
<dbReference type="FunFam" id="1.10.10.10:FF:000070">
    <property type="entry name" value="26S proteasome non-ATPase regulatory subunit 12"/>
    <property type="match status" value="1"/>
</dbReference>
<dbReference type="PANTHER" id="PTHR10855:SF1">
    <property type="entry name" value="26S PROTEASOME NON-ATPASE REGULATORY SUBUNIT 12"/>
    <property type="match status" value="1"/>
</dbReference>
<dbReference type="EnsemblMetazoa" id="CLYHEMT015941.1">
    <property type="protein sequence ID" value="CLYHEMP015941.1"/>
    <property type="gene ID" value="CLYHEMG015941"/>
</dbReference>
<dbReference type="InterPro" id="IPR000717">
    <property type="entry name" value="PCI_dom"/>
</dbReference>
<feature type="domain" description="PCI" evidence="3">
    <location>
        <begin position="242"/>
        <end position="421"/>
    </location>
</feature>
<dbReference type="Pfam" id="PF01399">
    <property type="entry name" value="PCI"/>
    <property type="match status" value="1"/>
</dbReference>
<name>A0A7M5X0R0_9CNID</name>
<dbReference type="GO" id="GO:0005634">
    <property type="term" value="C:nucleus"/>
    <property type="evidence" value="ECO:0007669"/>
    <property type="project" value="UniProtKB-ARBA"/>
</dbReference>
<comment type="similarity">
    <text evidence="1">Belongs to the proteasome subunit p55 family.</text>
</comment>
<organism evidence="4 5">
    <name type="scientific">Clytia hemisphaerica</name>
    <dbReference type="NCBI Taxonomy" id="252671"/>
    <lineage>
        <taxon>Eukaryota</taxon>
        <taxon>Metazoa</taxon>
        <taxon>Cnidaria</taxon>
        <taxon>Hydrozoa</taxon>
        <taxon>Hydroidolina</taxon>
        <taxon>Leptothecata</taxon>
        <taxon>Obeliida</taxon>
        <taxon>Clytiidae</taxon>
        <taxon>Clytia</taxon>
    </lineage>
</organism>
<evidence type="ECO:0000313" key="5">
    <source>
        <dbReference type="Proteomes" id="UP000594262"/>
    </source>
</evidence>
<dbReference type="PROSITE" id="PS50250">
    <property type="entry name" value="PCI"/>
    <property type="match status" value="1"/>
</dbReference>
<dbReference type="Pfam" id="PF18098">
    <property type="entry name" value="RPN5_C"/>
    <property type="match status" value="1"/>
</dbReference>
<keyword evidence="2" id="KW-0647">Proteasome</keyword>
<evidence type="ECO:0000256" key="1">
    <source>
        <dbReference type="ARBA" id="ARBA00006397"/>
    </source>
</evidence>
<protein>
    <recommendedName>
        <fullName evidence="3">PCI domain-containing protein</fullName>
    </recommendedName>
</protein>
<dbReference type="PANTHER" id="PTHR10855">
    <property type="entry name" value="26S PROTEASOME NON-ATPASE REGULATORY SUBUNIT 12/COP9 SIGNALOSOME COMPLEX SUBUNIT 4"/>
    <property type="match status" value="1"/>
</dbReference>
<dbReference type="InterPro" id="IPR040134">
    <property type="entry name" value="PSMD12/CSN4"/>
</dbReference>
<proteinExistence type="inferred from homology"/>
<dbReference type="InterPro" id="IPR036388">
    <property type="entry name" value="WH-like_DNA-bd_sf"/>
</dbReference>
<dbReference type="Gene3D" id="1.10.10.10">
    <property type="entry name" value="Winged helix-like DNA-binding domain superfamily/Winged helix DNA-binding domain"/>
    <property type="match status" value="1"/>
</dbReference>
<reference evidence="4" key="1">
    <citation type="submission" date="2021-01" db="UniProtKB">
        <authorList>
            <consortium name="EnsemblMetazoa"/>
        </authorList>
    </citation>
    <scope>IDENTIFICATION</scope>
</reference>
<dbReference type="RefSeq" id="XP_066917294.1">
    <property type="nucleotide sequence ID" value="XM_067061193.1"/>
</dbReference>
<sequence length="458" mass="53170">MASETITDMKGNIVKMEVDYSETCDKKLPELEEMAKSGKIEDALEALLALEKQTRTAADMFSTSRVLVTVIKICFATKNIELLNEHLLLLTKRRGQLKQAVTKMVQEACTYVDQIEKKEDQLEFIDTLRTVTSGKIYLELERARITRKLAQMKEADGNIADAATVLQELQVETFGSMERREKVEFILEQMRLCLAKKDYIRTQIISKKISTKFFDDNKEQDLKLKYYQLMIELGHNDGKYLPICKHYRAVFDTPSIQEDETKMKEALRNVVLFIVLSAYDNEQSDLLSRIADEPKLENIMSFKRLIKNFTTHELIHWVRFKELYEVELSQGTEANPATGVFNRTTEQGQKRWDDLKKRVVEHNLRVMAKYYTRITVERMSQLLDLSKEDAEEYLSNLVTSKTVFAKIDRPAGIIVFRPPKDASDTLNDWSRDISELMVLLNKTTHLITKEQMVHQLLN</sequence>
<dbReference type="GO" id="GO:0008541">
    <property type="term" value="C:proteasome regulatory particle, lid subcomplex"/>
    <property type="evidence" value="ECO:0007669"/>
    <property type="project" value="TreeGrafter"/>
</dbReference>
<keyword evidence="5" id="KW-1185">Reference proteome</keyword>
<dbReference type="InterPro" id="IPR054559">
    <property type="entry name" value="PSMD12-CSN4-like_N"/>
</dbReference>
<dbReference type="InterPro" id="IPR036390">
    <property type="entry name" value="WH_DNA-bd_sf"/>
</dbReference>
<dbReference type="GeneID" id="136804592"/>
<dbReference type="Proteomes" id="UP000594262">
    <property type="component" value="Unplaced"/>
</dbReference>
<dbReference type="OrthoDB" id="268763at2759"/>
<dbReference type="Pfam" id="PF22241">
    <property type="entry name" value="PSMD12-CSN4_N"/>
    <property type="match status" value="1"/>
</dbReference>
<dbReference type="GO" id="GO:0005737">
    <property type="term" value="C:cytoplasm"/>
    <property type="evidence" value="ECO:0007669"/>
    <property type="project" value="TreeGrafter"/>
</dbReference>
<dbReference type="InterPro" id="IPR040896">
    <property type="entry name" value="RPN5_C"/>
</dbReference>
<dbReference type="SMART" id="SM00088">
    <property type="entry name" value="PINT"/>
    <property type="match status" value="1"/>
</dbReference>
<dbReference type="AlphaFoldDB" id="A0A7M5X0R0"/>
<evidence type="ECO:0000313" key="4">
    <source>
        <dbReference type="EnsemblMetazoa" id="CLYHEMP015941.1"/>
    </source>
</evidence>
<evidence type="ECO:0000259" key="3">
    <source>
        <dbReference type="PROSITE" id="PS50250"/>
    </source>
</evidence>
<accession>A0A7M5X0R0</accession>
<dbReference type="SUPFAM" id="SSF46785">
    <property type="entry name" value="Winged helix' DNA-binding domain"/>
    <property type="match status" value="1"/>
</dbReference>